<dbReference type="PROSITE" id="PS00584">
    <property type="entry name" value="PFKB_KINASES_2"/>
    <property type="match status" value="1"/>
</dbReference>
<keyword evidence="2" id="KW-1185">Reference proteome</keyword>
<dbReference type="AlphaFoldDB" id="A0A9D4YCI8"/>
<gene>
    <name evidence="1" type="ORF">KIW84_022182</name>
</gene>
<name>A0A9D4YCI8_PEA</name>
<dbReference type="PANTHER" id="PTHR42774">
    <property type="entry name" value="PHOSPHOTRANSFERASE SYSTEM TRANSPORT PROTEIN"/>
    <property type="match status" value="1"/>
</dbReference>
<comment type="caution">
    <text evidence="1">The sequence shown here is derived from an EMBL/GenBank/DDBJ whole genome shotgun (WGS) entry which is preliminary data.</text>
</comment>
<sequence length="177" mass="19407">MNPKGQREFDNLVQAAHNNIPILVEAESPMEGLDELLKLADFVVCSAKFPLAWTQAPSIPSALVSMLIRLPNVKFVIVTLGEDGCLMLERSTNEYVSVEERNLERLLELLYKEKDDSLAIPTCISSVVRKFRSDGIGTVCGRFLIGTAEKIPDSELIDTTGAGDAFIGAIMYGRCSL</sequence>
<dbReference type="GO" id="GO:0016301">
    <property type="term" value="F:kinase activity"/>
    <property type="evidence" value="ECO:0007669"/>
    <property type="project" value="InterPro"/>
</dbReference>
<protein>
    <recommendedName>
        <fullName evidence="3">Carbohydrate kinase PfkB domain-containing protein</fullName>
    </recommendedName>
</protein>
<dbReference type="SUPFAM" id="SSF53613">
    <property type="entry name" value="Ribokinase-like"/>
    <property type="match status" value="1"/>
</dbReference>
<accession>A0A9D4YCI8</accession>
<evidence type="ECO:0000313" key="1">
    <source>
        <dbReference type="EMBL" id="KAI5435663.1"/>
    </source>
</evidence>
<dbReference type="InterPro" id="IPR002173">
    <property type="entry name" value="Carboh/pur_kinase_PfkB_CS"/>
</dbReference>
<organism evidence="1 2">
    <name type="scientific">Pisum sativum</name>
    <name type="common">Garden pea</name>
    <name type="synonym">Lathyrus oleraceus</name>
    <dbReference type="NCBI Taxonomy" id="3888"/>
    <lineage>
        <taxon>Eukaryota</taxon>
        <taxon>Viridiplantae</taxon>
        <taxon>Streptophyta</taxon>
        <taxon>Embryophyta</taxon>
        <taxon>Tracheophyta</taxon>
        <taxon>Spermatophyta</taxon>
        <taxon>Magnoliopsida</taxon>
        <taxon>eudicotyledons</taxon>
        <taxon>Gunneridae</taxon>
        <taxon>Pentapetalae</taxon>
        <taxon>rosids</taxon>
        <taxon>fabids</taxon>
        <taxon>Fabales</taxon>
        <taxon>Fabaceae</taxon>
        <taxon>Papilionoideae</taxon>
        <taxon>50 kb inversion clade</taxon>
        <taxon>NPAAA clade</taxon>
        <taxon>Hologalegina</taxon>
        <taxon>IRL clade</taxon>
        <taxon>Fabeae</taxon>
        <taxon>Lathyrus</taxon>
    </lineage>
</organism>
<proteinExistence type="predicted"/>
<evidence type="ECO:0000313" key="2">
    <source>
        <dbReference type="Proteomes" id="UP001058974"/>
    </source>
</evidence>
<dbReference type="Gramene" id="Psat02G0218200-T1">
    <property type="protein sequence ID" value="KAI5435663.1"/>
    <property type="gene ID" value="KIW84_022182"/>
</dbReference>
<reference evidence="1 2" key="1">
    <citation type="journal article" date="2022" name="Nat. Genet.">
        <title>Improved pea reference genome and pan-genome highlight genomic features and evolutionary characteristics.</title>
        <authorList>
            <person name="Yang T."/>
            <person name="Liu R."/>
            <person name="Luo Y."/>
            <person name="Hu S."/>
            <person name="Wang D."/>
            <person name="Wang C."/>
            <person name="Pandey M.K."/>
            <person name="Ge S."/>
            <person name="Xu Q."/>
            <person name="Li N."/>
            <person name="Li G."/>
            <person name="Huang Y."/>
            <person name="Saxena R.K."/>
            <person name="Ji Y."/>
            <person name="Li M."/>
            <person name="Yan X."/>
            <person name="He Y."/>
            <person name="Liu Y."/>
            <person name="Wang X."/>
            <person name="Xiang C."/>
            <person name="Varshney R.K."/>
            <person name="Ding H."/>
            <person name="Gao S."/>
            <person name="Zong X."/>
        </authorList>
    </citation>
    <scope>NUCLEOTIDE SEQUENCE [LARGE SCALE GENOMIC DNA]</scope>
    <source>
        <strain evidence="1 2">cv. Zhongwan 6</strain>
    </source>
</reference>
<dbReference type="PANTHER" id="PTHR42774:SF15">
    <property type="entry name" value="PFKB FAMILY CARBOHYDRATE KINASE"/>
    <property type="match status" value="1"/>
</dbReference>
<dbReference type="Proteomes" id="UP001058974">
    <property type="component" value="Chromosome 2"/>
</dbReference>
<evidence type="ECO:0008006" key="3">
    <source>
        <dbReference type="Google" id="ProtNLM"/>
    </source>
</evidence>
<dbReference type="InterPro" id="IPR052562">
    <property type="entry name" value="Ketohexokinase-related"/>
</dbReference>
<dbReference type="EMBL" id="JAMSHJ010000002">
    <property type="protein sequence ID" value="KAI5435663.1"/>
    <property type="molecule type" value="Genomic_DNA"/>
</dbReference>
<dbReference type="InterPro" id="IPR029056">
    <property type="entry name" value="Ribokinase-like"/>
</dbReference>
<dbReference type="Gene3D" id="3.40.1190.20">
    <property type="match status" value="1"/>
</dbReference>